<evidence type="ECO:0000256" key="6">
    <source>
        <dbReference type="SAM" id="MobiDB-lite"/>
    </source>
</evidence>
<comment type="subcellular location">
    <subcellularLocation>
        <location evidence="1">Cell membrane</location>
    </subcellularLocation>
</comment>
<evidence type="ECO:0000256" key="3">
    <source>
        <dbReference type="ARBA" id="ARBA00022676"/>
    </source>
</evidence>
<dbReference type="OrthoDB" id="114108at2"/>
<evidence type="ECO:0000313" key="7">
    <source>
        <dbReference type="EMBL" id="AWN34514.1"/>
    </source>
</evidence>
<keyword evidence="8" id="KW-1185">Reference proteome</keyword>
<feature type="region of interest" description="Disordered" evidence="6">
    <location>
        <begin position="1"/>
        <end position="24"/>
    </location>
</feature>
<gene>
    <name evidence="7" type="ORF">DK427_01120</name>
</gene>
<name>A0A2U8VLL8_9HYPH</name>
<evidence type="ECO:0000256" key="1">
    <source>
        <dbReference type="ARBA" id="ARBA00004236"/>
    </source>
</evidence>
<dbReference type="PANTHER" id="PTHR43646:SF2">
    <property type="entry name" value="GLYCOSYLTRANSFERASE 2-LIKE DOMAIN-CONTAINING PROTEIN"/>
    <property type="match status" value="1"/>
</dbReference>
<evidence type="ECO:0000313" key="8">
    <source>
        <dbReference type="Proteomes" id="UP000246058"/>
    </source>
</evidence>
<dbReference type="EMBL" id="CP029551">
    <property type="protein sequence ID" value="AWN34514.1"/>
    <property type="molecule type" value="Genomic_DNA"/>
</dbReference>
<dbReference type="AlphaFoldDB" id="A0A2U8VLL8"/>
<evidence type="ECO:0000256" key="4">
    <source>
        <dbReference type="ARBA" id="ARBA00022679"/>
    </source>
</evidence>
<reference evidence="7 8" key="1">
    <citation type="submission" date="2018-05" db="EMBL/GenBank/DDBJ databases">
        <title>Complete Genome Sequence of Methylobacterium sp. 17Sr1-43.</title>
        <authorList>
            <person name="Srinivasan S."/>
        </authorList>
    </citation>
    <scope>NUCLEOTIDE SEQUENCE [LARGE SCALE GENOMIC DNA]</scope>
    <source>
        <strain evidence="7 8">17Sr1-43</strain>
    </source>
</reference>
<evidence type="ECO:0000256" key="2">
    <source>
        <dbReference type="ARBA" id="ARBA00022475"/>
    </source>
</evidence>
<dbReference type="GO" id="GO:0016757">
    <property type="term" value="F:glycosyltransferase activity"/>
    <property type="evidence" value="ECO:0007669"/>
    <property type="project" value="UniProtKB-KW"/>
</dbReference>
<accession>A0A2U8VLL8</accession>
<keyword evidence="2" id="KW-1003">Cell membrane</keyword>
<dbReference type="Proteomes" id="UP000246058">
    <property type="component" value="Chromosome"/>
</dbReference>
<keyword evidence="3" id="KW-0328">Glycosyltransferase</keyword>
<sequence length="384" mass="40405">MSRCKRTSLPSRSRPGCSSAPRSDPVSAVVCIPARNEAERLPRLLRSLAAQEGISEAAPLRVVMLANNCDDGTPAIVRGLAGALPTLALRTIEAAIPAPDAHVGTARRMALEAGADWLAADGHADGILLTTDADAWVPPNWLAANRAALRAADVVGGRLVIDAEDAVPPALADLHARIERYWSGVRALEDLIDPPPHDPAPRHGDHTAASLALWADLYRAVGGLPALPCGEDNALVARLTRQGARLRHCPAVAVHVSARREGRVSGGMATEMARRADAVASGGSYELPEAAHWLALIERRAALRQVWRRGEAARRAACLGFGLPAEAVAEIEAAVAGGTCLNDIAYVERVHALLEAAAEPARFVPLDAAVADLERIARTLRAAA</sequence>
<dbReference type="RefSeq" id="WP_109949654.1">
    <property type="nucleotide sequence ID" value="NZ_CP029551.1"/>
</dbReference>
<dbReference type="PANTHER" id="PTHR43646">
    <property type="entry name" value="GLYCOSYLTRANSFERASE"/>
    <property type="match status" value="1"/>
</dbReference>
<keyword evidence="5" id="KW-0472">Membrane</keyword>
<evidence type="ECO:0000256" key="5">
    <source>
        <dbReference type="ARBA" id="ARBA00023136"/>
    </source>
</evidence>
<dbReference type="Pfam" id="PF13641">
    <property type="entry name" value="Glyco_tranf_2_3"/>
    <property type="match status" value="1"/>
</dbReference>
<protein>
    <submittedName>
        <fullName evidence="7">Glycosyl transferase</fullName>
    </submittedName>
</protein>
<dbReference type="GO" id="GO:0005886">
    <property type="term" value="C:plasma membrane"/>
    <property type="evidence" value="ECO:0007669"/>
    <property type="project" value="UniProtKB-SubCell"/>
</dbReference>
<dbReference type="SUPFAM" id="SSF53448">
    <property type="entry name" value="Nucleotide-diphospho-sugar transferases"/>
    <property type="match status" value="1"/>
</dbReference>
<dbReference type="KEGG" id="meti:DK427_01120"/>
<organism evidence="7 8">
    <name type="scientific">Methylobacterium radiodurans</name>
    <dbReference type="NCBI Taxonomy" id="2202828"/>
    <lineage>
        <taxon>Bacteria</taxon>
        <taxon>Pseudomonadati</taxon>
        <taxon>Pseudomonadota</taxon>
        <taxon>Alphaproteobacteria</taxon>
        <taxon>Hyphomicrobiales</taxon>
        <taxon>Methylobacteriaceae</taxon>
        <taxon>Methylobacterium</taxon>
    </lineage>
</organism>
<proteinExistence type="predicted"/>
<dbReference type="Gene3D" id="3.90.550.10">
    <property type="entry name" value="Spore Coat Polysaccharide Biosynthesis Protein SpsA, Chain A"/>
    <property type="match status" value="1"/>
</dbReference>
<dbReference type="InterPro" id="IPR029044">
    <property type="entry name" value="Nucleotide-diphossugar_trans"/>
</dbReference>
<keyword evidence="4 7" id="KW-0808">Transferase</keyword>